<evidence type="ECO:0000256" key="8">
    <source>
        <dbReference type="SAM" id="MobiDB-lite"/>
    </source>
</evidence>
<dbReference type="Pfam" id="PF00076">
    <property type="entry name" value="RRM_1"/>
    <property type="match status" value="1"/>
</dbReference>
<evidence type="ECO:0000259" key="10">
    <source>
        <dbReference type="PROSITE" id="PS50103"/>
    </source>
</evidence>
<keyword evidence="2" id="KW-0677">Repeat</keyword>
<evidence type="ECO:0000256" key="6">
    <source>
        <dbReference type="PROSITE-ProRule" id="PRU00176"/>
    </source>
</evidence>
<dbReference type="InterPro" id="IPR035979">
    <property type="entry name" value="RBD_domain_sf"/>
</dbReference>
<evidence type="ECO:0000259" key="9">
    <source>
        <dbReference type="PROSITE" id="PS50102"/>
    </source>
</evidence>
<dbReference type="Proteomes" id="UP000244005">
    <property type="component" value="Unassembled WGS sequence"/>
</dbReference>
<feature type="region of interest" description="Disordered" evidence="8">
    <location>
        <begin position="457"/>
        <end position="491"/>
    </location>
</feature>
<dbReference type="SMART" id="SM00360">
    <property type="entry name" value="RRM"/>
    <property type="match status" value="1"/>
</dbReference>
<evidence type="ECO:0000256" key="7">
    <source>
        <dbReference type="PROSITE-ProRule" id="PRU00723"/>
    </source>
</evidence>
<keyword evidence="5 6" id="KW-0694">RNA-binding</keyword>
<dbReference type="AlphaFoldDB" id="A0A2R6W037"/>
<dbReference type="InterPro" id="IPR025605">
    <property type="entry name" value="OST-HTH/LOTUS_dom"/>
</dbReference>
<keyword evidence="4 7" id="KW-0862">Zinc</keyword>
<dbReference type="EMBL" id="KZ772879">
    <property type="protein sequence ID" value="PTQ27219.1"/>
    <property type="molecule type" value="Genomic_DNA"/>
</dbReference>
<feature type="zinc finger region" description="C3H1-type" evidence="7">
    <location>
        <begin position="48"/>
        <end position="76"/>
    </location>
</feature>
<evidence type="ECO:0000256" key="4">
    <source>
        <dbReference type="ARBA" id="ARBA00022833"/>
    </source>
</evidence>
<keyword evidence="3 7" id="KW-0863">Zinc-finger</keyword>
<feature type="region of interest" description="Disordered" evidence="8">
    <location>
        <begin position="263"/>
        <end position="290"/>
    </location>
</feature>
<dbReference type="InterPro" id="IPR036855">
    <property type="entry name" value="Znf_CCCH_sf"/>
</dbReference>
<sequence>MAQRGESDFSEAMPGLGGSVVLKSDVSEGSLCTGERRKNASCLKVLVPAKTEMCRYYGMPGGCVRGEKCFYAHGEEDLHRRPRSFSPHFVSGSAPFVRLVKISFLVAIQEMSPEDLSKKVFVGGLSPSVESDDLRFYFEEKFGPVMDAVVIGSQSGDQVQSRGFGFVTFKNEESVLLAVKTHYVNLFGKKVEIKGAVPRSGSSQLEIAKIGSTVPREFSDLSSEVSERNTPRVVNHQPSSLDVSFDAETGLQLKWSKTWKQGPDDLFSDKEPTTSEGASSSTLSSNSPSTSPFWLSRFKAWLPKFLTDVYRRLKDGEWYPLSSLKGDFRATCGLELDHAATGHHKLNEFIKCFPDLCKIRIVPVGLGPATHLVLLPLSPRASTTGSHQKDMMGSLRGRSVAEIRNSDAAAISHETANKAPVARDLEHFHGNVLGRSSGELLLTDSLQRLAEKNLNGFSRDHGMRVSPFESLDGKTGRPSSSPKWNETPAPLQDLRLTDSPYQNGKPTNPTNSLDFLLFSDNTTEKQVASGSWSNSSVSQMRHVDEISNNSLKASTSHVLQKGKSAQSFMIGSTEIEDPPNLSMSQALLHRQVGNSFIRNLSEEPTTPVNQVNLTPFSAYDNQMTPFFTLENNMSSTSNKSIWSFPSDGISTDQELNVQVCKNSYEQNSTNNLELPNGDGKAHGARREKPVSVFHAVSNYQDGDHLRAACSFGCNRQSTWIAMPCKHYALCSPCKNAIYNYRDSSSPCICPVCCCMVERMVALHR</sequence>
<keyword evidence="13" id="KW-1185">Reference proteome</keyword>
<evidence type="ECO:0000256" key="1">
    <source>
        <dbReference type="ARBA" id="ARBA00022723"/>
    </source>
</evidence>
<dbReference type="Gramene" id="Mp8g18320.1">
    <property type="protein sequence ID" value="Mp8g18320.1.cds"/>
    <property type="gene ID" value="Mp8g18320"/>
</dbReference>
<dbReference type="PROSITE" id="PS50102">
    <property type="entry name" value="RRM"/>
    <property type="match status" value="1"/>
</dbReference>
<dbReference type="Pfam" id="PF12872">
    <property type="entry name" value="OST-HTH"/>
    <property type="match status" value="1"/>
</dbReference>
<protein>
    <submittedName>
        <fullName evidence="12">Uncharacterized protein</fullName>
    </submittedName>
</protein>
<evidence type="ECO:0000313" key="12">
    <source>
        <dbReference type="EMBL" id="PTQ27219.1"/>
    </source>
</evidence>
<feature type="compositionally biased region" description="Low complexity" evidence="8">
    <location>
        <begin position="274"/>
        <end position="290"/>
    </location>
</feature>
<dbReference type="PROSITE" id="PS51644">
    <property type="entry name" value="HTH_OST"/>
    <property type="match status" value="1"/>
</dbReference>
<dbReference type="SUPFAM" id="SSF90229">
    <property type="entry name" value="CCCH zinc finger"/>
    <property type="match status" value="1"/>
</dbReference>
<dbReference type="GO" id="GO:0008270">
    <property type="term" value="F:zinc ion binding"/>
    <property type="evidence" value="ECO:0007669"/>
    <property type="project" value="UniProtKB-KW"/>
</dbReference>
<dbReference type="PROSITE" id="PS50103">
    <property type="entry name" value="ZF_C3H1"/>
    <property type="match status" value="1"/>
</dbReference>
<feature type="domain" description="C3H1-type" evidence="10">
    <location>
        <begin position="48"/>
        <end position="76"/>
    </location>
</feature>
<feature type="domain" description="HTH OST-type" evidence="11">
    <location>
        <begin position="294"/>
        <end position="377"/>
    </location>
</feature>
<dbReference type="OrthoDB" id="673776at2759"/>
<feature type="domain" description="RRM" evidence="9">
    <location>
        <begin position="118"/>
        <end position="198"/>
    </location>
</feature>
<reference evidence="13" key="1">
    <citation type="journal article" date="2017" name="Cell">
        <title>Insights into land plant evolution garnered from the Marchantia polymorpha genome.</title>
        <authorList>
            <person name="Bowman J.L."/>
            <person name="Kohchi T."/>
            <person name="Yamato K.T."/>
            <person name="Jenkins J."/>
            <person name="Shu S."/>
            <person name="Ishizaki K."/>
            <person name="Yamaoka S."/>
            <person name="Nishihama R."/>
            <person name="Nakamura Y."/>
            <person name="Berger F."/>
            <person name="Adam C."/>
            <person name="Aki S.S."/>
            <person name="Althoff F."/>
            <person name="Araki T."/>
            <person name="Arteaga-Vazquez M.A."/>
            <person name="Balasubrmanian S."/>
            <person name="Barry K."/>
            <person name="Bauer D."/>
            <person name="Boehm C.R."/>
            <person name="Briginshaw L."/>
            <person name="Caballero-Perez J."/>
            <person name="Catarino B."/>
            <person name="Chen F."/>
            <person name="Chiyoda S."/>
            <person name="Chovatia M."/>
            <person name="Davies K.M."/>
            <person name="Delmans M."/>
            <person name="Demura T."/>
            <person name="Dierschke T."/>
            <person name="Dolan L."/>
            <person name="Dorantes-Acosta A.E."/>
            <person name="Eklund D.M."/>
            <person name="Florent S.N."/>
            <person name="Flores-Sandoval E."/>
            <person name="Fujiyama A."/>
            <person name="Fukuzawa H."/>
            <person name="Galik B."/>
            <person name="Grimanelli D."/>
            <person name="Grimwood J."/>
            <person name="Grossniklaus U."/>
            <person name="Hamada T."/>
            <person name="Haseloff J."/>
            <person name="Hetherington A.J."/>
            <person name="Higo A."/>
            <person name="Hirakawa Y."/>
            <person name="Hundley H.N."/>
            <person name="Ikeda Y."/>
            <person name="Inoue K."/>
            <person name="Inoue S.I."/>
            <person name="Ishida S."/>
            <person name="Jia Q."/>
            <person name="Kakita M."/>
            <person name="Kanazawa T."/>
            <person name="Kawai Y."/>
            <person name="Kawashima T."/>
            <person name="Kennedy M."/>
            <person name="Kinose K."/>
            <person name="Kinoshita T."/>
            <person name="Kohara Y."/>
            <person name="Koide E."/>
            <person name="Komatsu K."/>
            <person name="Kopischke S."/>
            <person name="Kubo M."/>
            <person name="Kyozuka J."/>
            <person name="Lagercrantz U."/>
            <person name="Lin S.S."/>
            <person name="Lindquist E."/>
            <person name="Lipzen A.M."/>
            <person name="Lu C.W."/>
            <person name="De Luna E."/>
            <person name="Martienssen R.A."/>
            <person name="Minamino N."/>
            <person name="Mizutani M."/>
            <person name="Mizutani M."/>
            <person name="Mochizuki N."/>
            <person name="Monte I."/>
            <person name="Mosher R."/>
            <person name="Nagasaki H."/>
            <person name="Nakagami H."/>
            <person name="Naramoto S."/>
            <person name="Nishitani K."/>
            <person name="Ohtani M."/>
            <person name="Okamoto T."/>
            <person name="Okumura M."/>
            <person name="Phillips J."/>
            <person name="Pollak B."/>
            <person name="Reinders A."/>
            <person name="Rovekamp M."/>
            <person name="Sano R."/>
            <person name="Sawa S."/>
            <person name="Schmid M.W."/>
            <person name="Shirakawa M."/>
            <person name="Solano R."/>
            <person name="Spunde A."/>
            <person name="Suetsugu N."/>
            <person name="Sugano S."/>
            <person name="Sugiyama A."/>
            <person name="Sun R."/>
            <person name="Suzuki Y."/>
            <person name="Takenaka M."/>
            <person name="Takezawa D."/>
            <person name="Tomogane H."/>
            <person name="Tsuzuki M."/>
            <person name="Ueda T."/>
            <person name="Umeda M."/>
            <person name="Ward J.M."/>
            <person name="Watanabe Y."/>
            <person name="Yazaki K."/>
            <person name="Yokoyama R."/>
            <person name="Yoshitake Y."/>
            <person name="Yotsui I."/>
            <person name="Zachgo S."/>
            <person name="Schmutz J."/>
        </authorList>
    </citation>
    <scope>NUCLEOTIDE SEQUENCE [LARGE SCALE GENOMIC DNA]</scope>
    <source>
        <strain evidence="13">Tak-1</strain>
    </source>
</reference>
<name>A0A2R6W037_MARPO</name>
<dbReference type="GO" id="GO:0003723">
    <property type="term" value="F:RNA binding"/>
    <property type="evidence" value="ECO:0007669"/>
    <property type="project" value="UniProtKB-UniRule"/>
</dbReference>
<dbReference type="InterPro" id="IPR012677">
    <property type="entry name" value="Nucleotide-bd_a/b_plait_sf"/>
</dbReference>
<organism evidence="12 13">
    <name type="scientific">Marchantia polymorpha</name>
    <name type="common">Common liverwort</name>
    <name type="synonym">Marchantia aquatica</name>
    <dbReference type="NCBI Taxonomy" id="3197"/>
    <lineage>
        <taxon>Eukaryota</taxon>
        <taxon>Viridiplantae</taxon>
        <taxon>Streptophyta</taxon>
        <taxon>Embryophyta</taxon>
        <taxon>Marchantiophyta</taxon>
        <taxon>Marchantiopsida</taxon>
        <taxon>Marchantiidae</taxon>
        <taxon>Marchantiales</taxon>
        <taxon>Marchantiaceae</taxon>
        <taxon>Marchantia</taxon>
    </lineage>
</organism>
<proteinExistence type="predicted"/>
<dbReference type="Gene3D" id="3.30.70.330">
    <property type="match status" value="1"/>
</dbReference>
<evidence type="ECO:0000256" key="2">
    <source>
        <dbReference type="ARBA" id="ARBA00022737"/>
    </source>
</evidence>
<evidence type="ECO:0000256" key="5">
    <source>
        <dbReference type="ARBA" id="ARBA00022884"/>
    </source>
</evidence>
<dbReference type="InterPro" id="IPR000504">
    <property type="entry name" value="RRM_dom"/>
</dbReference>
<evidence type="ECO:0000259" key="11">
    <source>
        <dbReference type="PROSITE" id="PS51644"/>
    </source>
</evidence>
<dbReference type="SUPFAM" id="SSF54928">
    <property type="entry name" value="RNA-binding domain, RBD"/>
    <property type="match status" value="1"/>
</dbReference>
<dbReference type="InterPro" id="IPR000571">
    <property type="entry name" value="Znf_CCCH"/>
</dbReference>
<evidence type="ECO:0000313" key="13">
    <source>
        <dbReference type="Proteomes" id="UP000244005"/>
    </source>
</evidence>
<gene>
    <name evidence="12" type="ORF">MARPO_0213s0013</name>
</gene>
<keyword evidence="1 7" id="KW-0479">Metal-binding</keyword>
<evidence type="ECO:0000256" key="3">
    <source>
        <dbReference type="ARBA" id="ARBA00022771"/>
    </source>
</evidence>
<dbReference type="Gene3D" id="4.10.1000.10">
    <property type="entry name" value="Zinc finger, CCCH-type"/>
    <property type="match status" value="1"/>
</dbReference>
<dbReference type="PANTHER" id="PTHR48032">
    <property type="entry name" value="RNA-BINDING PROTEIN MUSASHI HOMOLOG RBP6"/>
    <property type="match status" value="1"/>
</dbReference>
<accession>A0A2R6W037</accession>
<dbReference type="PANTHER" id="PTHR48032:SF6">
    <property type="entry name" value="RNA-BINDING (RRM_RBD_RNP MOTIFS) FAMILY PROTEIN"/>
    <property type="match status" value="1"/>
</dbReference>